<evidence type="ECO:0000256" key="1">
    <source>
        <dbReference type="ARBA" id="ARBA00010552"/>
    </source>
</evidence>
<reference evidence="2 3" key="1">
    <citation type="submission" date="2018-08" db="EMBL/GenBank/DDBJ databases">
        <title>Fibrisoma montanum sp. nov., isolated from Danxia mountain soil.</title>
        <authorList>
            <person name="Huang Y."/>
        </authorList>
    </citation>
    <scope>NUCLEOTIDE SEQUENCE [LARGE SCALE GENOMIC DNA]</scope>
    <source>
        <strain evidence="2 3">HYT19</strain>
    </source>
</reference>
<sequence length="127" mass="13829">MSKQIVYTDQAPAPIGPYSQAVKIDVRNTSSMVFVSGQVAIDLAPQGDIQAETRKVMENIGAILKEAGLDYSHIVKSSIFVKDMNNFAAINEVYGTFFTAEPPARETVEVARLPKDVNVEISVIAIQ</sequence>
<comment type="similarity">
    <text evidence="1">Belongs to the RutC family.</text>
</comment>
<dbReference type="InterPro" id="IPR006056">
    <property type="entry name" value="RidA"/>
</dbReference>
<evidence type="ECO:0000313" key="3">
    <source>
        <dbReference type="Proteomes" id="UP000283523"/>
    </source>
</evidence>
<dbReference type="PANTHER" id="PTHR11803:SF39">
    <property type="entry name" value="2-IMINOBUTANOATE_2-IMINOPROPANOATE DEAMINASE"/>
    <property type="match status" value="1"/>
</dbReference>
<dbReference type="Proteomes" id="UP000283523">
    <property type="component" value="Unassembled WGS sequence"/>
</dbReference>
<accession>A0A418M8J3</accession>
<evidence type="ECO:0000313" key="2">
    <source>
        <dbReference type="EMBL" id="RIV22412.1"/>
    </source>
</evidence>
<name>A0A418M8J3_9BACT</name>
<dbReference type="NCBIfam" id="TIGR00004">
    <property type="entry name" value="Rid family detoxifying hydrolase"/>
    <property type="match status" value="1"/>
</dbReference>
<keyword evidence="3" id="KW-1185">Reference proteome</keyword>
<proteinExistence type="inferred from homology"/>
<organism evidence="2 3">
    <name type="scientific">Fibrisoma montanum</name>
    <dbReference type="NCBI Taxonomy" id="2305895"/>
    <lineage>
        <taxon>Bacteria</taxon>
        <taxon>Pseudomonadati</taxon>
        <taxon>Bacteroidota</taxon>
        <taxon>Cytophagia</taxon>
        <taxon>Cytophagales</taxon>
        <taxon>Spirosomataceae</taxon>
        <taxon>Fibrisoma</taxon>
    </lineage>
</organism>
<dbReference type="OrthoDB" id="9803101at2"/>
<dbReference type="GO" id="GO:0005829">
    <property type="term" value="C:cytosol"/>
    <property type="evidence" value="ECO:0007669"/>
    <property type="project" value="TreeGrafter"/>
</dbReference>
<dbReference type="GO" id="GO:0019239">
    <property type="term" value="F:deaminase activity"/>
    <property type="evidence" value="ECO:0007669"/>
    <property type="project" value="TreeGrafter"/>
</dbReference>
<comment type="caution">
    <text evidence="2">The sequence shown here is derived from an EMBL/GenBank/DDBJ whole genome shotgun (WGS) entry which is preliminary data.</text>
</comment>
<dbReference type="RefSeq" id="WP_119668597.1">
    <property type="nucleotide sequence ID" value="NZ_QXED01000004.1"/>
</dbReference>
<dbReference type="PANTHER" id="PTHR11803">
    <property type="entry name" value="2-IMINOBUTANOATE/2-IMINOPROPANOATE DEAMINASE RIDA"/>
    <property type="match status" value="1"/>
</dbReference>
<protein>
    <submittedName>
        <fullName evidence="2">RidA family protein</fullName>
    </submittedName>
</protein>
<dbReference type="Pfam" id="PF01042">
    <property type="entry name" value="Ribonuc_L-PSP"/>
    <property type="match status" value="1"/>
</dbReference>
<dbReference type="CDD" id="cd00448">
    <property type="entry name" value="YjgF_YER057c_UK114_family"/>
    <property type="match status" value="1"/>
</dbReference>
<dbReference type="Gene3D" id="3.30.1330.40">
    <property type="entry name" value="RutC-like"/>
    <property type="match status" value="1"/>
</dbReference>
<gene>
    <name evidence="2" type="ORF">DYU11_15465</name>
</gene>
<dbReference type="InterPro" id="IPR035959">
    <property type="entry name" value="RutC-like_sf"/>
</dbReference>
<dbReference type="EMBL" id="QXED01000004">
    <property type="protein sequence ID" value="RIV22412.1"/>
    <property type="molecule type" value="Genomic_DNA"/>
</dbReference>
<dbReference type="AlphaFoldDB" id="A0A418M8J3"/>
<dbReference type="SUPFAM" id="SSF55298">
    <property type="entry name" value="YjgF-like"/>
    <property type="match status" value="1"/>
</dbReference>
<dbReference type="InterPro" id="IPR006175">
    <property type="entry name" value="YjgF/YER057c/UK114"/>
</dbReference>
<dbReference type="FunFam" id="3.30.1330.40:FF:000001">
    <property type="entry name" value="L-PSP family endoribonuclease"/>
    <property type="match status" value="1"/>
</dbReference>